<evidence type="ECO:0000313" key="2">
    <source>
        <dbReference type="Proteomes" id="UP000295192"/>
    </source>
</evidence>
<name>A0A484ARJ0_DRONA</name>
<gene>
    <name evidence="1" type="ORF">AWZ03_015087</name>
</gene>
<protein>
    <submittedName>
        <fullName evidence="1">Uncharacterized protein</fullName>
    </submittedName>
</protein>
<reference evidence="1 2" key="1">
    <citation type="journal article" date="2019" name="J. Hered.">
        <title>An Improved Genome Assembly for Drosophila navojoa, the Basal Species in the mojavensis Cluster.</title>
        <authorList>
            <person name="Vanderlinde T."/>
            <person name="Dupim E.G."/>
            <person name="Nazario-Yepiz N.O."/>
            <person name="Carvalho A.B."/>
        </authorList>
    </citation>
    <scope>NUCLEOTIDE SEQUENCE [LARGE SCALE GENOMIC DNA]</scope>
    <source>
        <strain evidence="1">Navoj_Jal97</strain>
        <tissue evidence="1">Whole organism</tissue>
    </source>
</reference>
<accession>A0A484ARJ0</accession>
<feature type="non-terminal residue" evidence="1">
    <location>
        <position position="1"/>
    </location>
</feature>
<comment type="caution">
    <text evidence="1">The sequence shown here is derived from an EMBL/GenBank/DDBJ whole genome shotgun (WGS) entry which is preliminary data.</text>
</comment>
<keyword evidence="2" id="KW-1185">Reference proteome</keyword>
<evidence type="ECO:0000313" key="1">
    <source>
        <dbReference type="EMBL" id="TDG38490.1"/>
    </source>
</evidence>
<sequence length="63" mass="6807">PQYGWWSGAMPADPVALSVKCPGVTDAFRSRLLDLSFHVRHEIVWQGGLGGQTPAGCVATQWP</sequence>
<dbReference type="Proteomes" id="UP000295192">
    <property type="component" value="Unassembled WGS sequence"/>
</dbReference>
<organism evidence="1 2">
    <name type="scientific">Drosophila navojoa</name>
    <name type="common">Fruit fly</name>
    <dbReference type="NCBI Taxonomy" id="7232"/>
    <lineage>
        <taxon>Eukaryota</taxon>
        <taxon>Metazoa</taxon>
        <taxon>Ecdysozoa</taxon>
        <taxon>Arthropoda</taxon>
        <taxon>Hexapoda</taxon>
        <taxon>Insecta</taxon>
        <taxon>Pterygota</taxon>
        <taxon>Neoptera</taxon>
        <taxon>Endopterygota</taxon>
        <taxon>Diptera</taxon>
        <taxon>Brachycera</taxon>
        <taxon>Muscomorpha</taxon>
        <taxon>Ephydroidea</taxon>
        <taxon>Drosophilidae</taxon>
        <taxon>Drosophila</taxon>
    </lineage>
</organism>
<dbReference type="EMBL" id="LSRL02003307">
    <property type="protein sequence ID" value="TDG38490.1"/>
    <property type="molecule type" value="Genomic_DNA"/>
</dbReference>
<dbReference type="AlphaFoldDB" id="A0A484ARJ0"/>
<proteinExistence type="predicted"/>